<evidence type="ECO:0000256" key="9">
    <source>
        <dbReference type="SAM" id="Phobius"/>
    </source>
</evidence>
<evidence type="ECO:0000313" key="10">
    <source>
        <dbReference type="EnsemblMetazoa" id="XP_022644794"/>
    </source>
</evidence>
<evidence type="ECO:0000256" key="7">
    <source>
        <dbReference type="ARBA" id="ARBA00045280"/>
    </source>
</evidence>
<keyword evidence="11" id="KW-1185">Reference proteome</keyword>
<evidence type="ECO:0000256" key="6">
    <source>
        <dbReference type="ARBA" id="ARBA00023136"/>
    </source>
</evidence>
<dbReference type="AlphaFoldDB" id="A0A7M7J1J4"/>
<keyword evidence="5 9" id="KW-1133">Transmembrane helix</keyword>
<name>A0A7M7J1J4_VARDE</name>
<dbReference type="PANTHER" id="PTHR43829">
    <property type="entry name" value="AQUAPORIN OR AQUAGLYCEROPORIN RELATED"/>
    <property type="match status" value="1"/>
</dbReference>
<evidence type="ECO:0000256" key="4">
    <source>
        <dbReference type="ARBA" id="ARBA00022692"/>
    </source>
</evidence>
<sequence length="318" mass="35139">MLLIAVVMKVALTFLLLRFQLTLGRRSNRKPTSFDPEMYSFLTYCRIEKPYVREFLSEFISTFILMVIGESAMVHLVLKGVKDVFAAVFCWGIAIMLGLLTGASNSGGHINPIVTTGFASVGRFPWTKVPHYLLGQYLGSFTACALVYANNRPLLNHFDGGNRTILGPNGTGILWTTFPDPNVPIGVCVLDTVICSGLLMFGILVIIDKDNGGVPNYLHSYLIGLLVIAICWGVGSNCMAGINPARDFPPRVFATLIGYEDALSYRNFWWIPMFVSHIGGTVGCYLYELTIGVHKPIKMAPLAEITELKEYSAEQHTR</sequence>
<dbReference type="GeneID" id="111243459"/>
<feature type="transmembrane region" description="Helical" evidence="9">
    <location>
        <begin position="183"/>
        <end position="207"/>
    </location>
</feature>
<comment type="subcellular location">
    <subcellularLocation>
        <location evidence="1">Membrane</location>
        <topology evidence="1">Multi-pass membrane protein</topology>
    </subcellularLocation>
</comment>
<dbReference type="PANTHER" id="PTHR43829:SF9">
    <property type="entry name" value="AQUAPORIN-9"/>
    <property type="match status" value="1"/>
</dbReference>
<feature type="transmembrane region" description="Helical" evidence="9">
    <location>
        <begin position="268"/>
        <end position="289"/>
    </location>
</feature>
<dbReference type="PRINTS" id="PR00783">
    <property type="entry name" value="MINTRINSICP"/>
</dbReference>
<dbReference type="Gene3D" id="1.20.1080.10">
    <property type="entry name" value="Glycerol uptake facilitator protein"/>
    <property type="match status" value="1"/>
</dbReference>
<proteinExistence type="inferred from homology"/>
<comment type="similarity">
    <text evidence="2 8">Belongs to the MIP/aquaporin (TC 1.A.8) family.</text>
</comment>
<comment type="function">
    <text evidence="7">Aquaglyceroporin that may modulate the water content and osmolytes during anhydrobiosis.</text>
</comment>
<dbReference type="OMA" id="FATFPQP"/>
<evidence type="ECO:0000256" key="1">
    <source>
        <dbReference type="ARBA" id="ARBA00004141"/>
    </source>
</evidence>
<dbReference type="OrthoDB" id="3222at2759"/>
<organism evidence="10 11">
    <name type="scientific">Varroa destructor</name>
    <name type="common">Honeybee mite</name>
    <dbReference type="NCBI Taxonomy" id="109461"/>
    <lineage>
        <taxon>Eukaryota</taxon>
        <taxon>Metazoa</taxon>
        <taxon>Ecdysozoa</taxon>
        <taxon>Arthropoda</taxon>
        <taxon>Chelicerata</taxon>
        <taxon>Arachnida</taxon>
        <taxon>Acari</taxon>
        <taxon>Parasitiformes</taxon>
        <taxon>Mesostigmata</taxon>
        <taxon>Gamasina</taxon>
        <taxon>Dermanyssoidea</taxon>
        <taxon>Varroidae</taxon>
        <taxon>Varroa</taxon>
    </lineage>
</organism>
<dbReference type="KEGG" id="vde:111243459"/>
<dbReference type="GO" id="GO:0016323">
    <property type="term" value="C:basolateral plasma membrane"/>
    <property type="evidence" value="ECO:0007669"/>
    <property type="project" value="TreeGrafter"/>
</dbReference>
<evidence type="ECO:0000256" key="5">
    <source>
        <dbReference type="ARBA" id="ARBA00022989"/>
    </source>
</evidence>
<dbReference type="GO" id="GO:0015250">
    <property type="term" value="F:water channel activity"/>
    <property type="evidence" value="ECO:0007669"/>
    <property type="project" value="TreeGrafter"/>
</dbReference>
<keyword evidence="4 8" id="KW-0812">Transmembrane</keyword>
<dbReference type="EnsemblMetazoa" id="XM_022789059">
    <property type="protein sequence ID" value="XP_022644794"/>
    <property type="gene ID" value="LOC111243459"/>
</dbReference>
<dbReference type="InterPro" id="IPR050363">
    <property type="entry name" value="MIP/Aquaporin"/>
</dbReference>
<dbReference type="InterPro" id="IPR023271">
    <property type="entry name" value="Aquaporin-like"/>
</dbReference>
<feature type="transmembrane region" description="Helical" evidence="9">
    <location>
        <begin position="59"/>
        <end position="78"/>
    </location>
</feature>
<evidence type="ECO:0000256" key="8">
    <source>
        <dbReference type="RuleBase" id="RU000477"/>
    </source>
</evidence>
<feature type="transmembrane region" description="Helical" evidence="9">
    <location>
        <begin position="85"/>
        <end position="103"/>
    </location>
</feature>
<evidence type="ECO:0000256" key="2">
    <source>
        <dbReference type="ARBA" id="ARBA00006175"/>
    </source>
</evidence>
<dbReference type="Proteomes" id="UP000594260">
    <property type="component" value="Unplaced"/>
</dbReference>
<dbReference type="Pfam" id="PF00230">
    <property type="entry name" value="MIP"/>
    <property type="match status" value="1"/>
</dbReference>
<keyword evidence="6 9" id="KW-0472">Membrane</keyword>
<reference evidence="10" key="1">
    <citation type="submission" date="2021-01" db="UniProtKB">
        <authorList>
            <consortium name="EnsemblMetazoa"/>
        </authorList>
    </citation>
    <scope>IDENTIFICATION</scope>
</reference>
<evidence type="ECO:0000256" key="3">
    <source>
        <dbReference type="ARBA" id="ARBA00022448"/>
    </source>
</evidence>
<evidence type="ECO:0000313" key="11">
    <source>
        <dbReference type="Proteomes" id="UP000594260"/>
    </source>
</evidence>
<protein>
    <submittedName>
        <fullName evidence="10">Uncharacterized protein</fullName>
    </submittedName>
</protein>
<feature type="transmembrane region" description="Helical" evidence="9">
    <location>
        <begin position="219"/>
        <end position="242"/>
    </location>
</feature>
<dbReference type="RefSeq" id="XP_022644794.1">
    <property type="nucleotide sequence ID" value="XM_022789059.1"/>
</dbReference>
<keyword evidence="3 8" id="KW-0813">Transport</keyword>
<dbReference type="InterPro" id="IPR000425">
    <property type="entry name" value="MIP"/>
</dbReference>
<accession>A0A7M7J1J4</accession>
<dbReference type="GO" id="GO:0015254">
    <property type="term" value="F:glycerol channel activity"/>
    <property type="evidence" value="ECO:0007669"/>
    <property type="project" value="TreeGrafter"/>
</dbReference>
<dbReference type="SUPFAM" id="SSF81338">
    <property type="entry name" value="Aquaporin-like"/>
    <property type="match status" value="1"/>
</dbReference>
<dbReference type="InParanoid" id="A0A7M7J1J4"/>